<comment type="catalytic activity">
    <reaction evidence="6">
        <text>Exonucleolytic cleavage in either 5'- to 3'- or 3'- to 5'-direction to yield nucleoside 5'-phosphates.</text>
        <dbReference type="EC" id="3.1.11.6"/>
    </reaction>
</comment>
<name>A0A2M7S4U4_9BACT</name>
<evidence type="ECO:0000256" key="6">
    <source>
        <dbReference type="HAMAP-Rule" id="MF_00337"/>
    </source>
</evidence>
<dbReference type="NCBIfam" id="NF002140">
    <property type="entry name" value="PRK00977.1-4"/>
    <property type="match status" value="1"/>
</dbReference>
<dbReference type="GO" id="GO:0008855">
    <property type="term" value="F:exodeoxyribonuclease VII activity"/>
    <property type="evidence" value="ECO:0007669"/>
    <property type="project" value="UniProtKB-UniRule"/>
</dbReference>
<dbReference type="Gene3D" id="1.10.287.1040">
    <property type="entry name" value="Exonuclease VII, small subunit"/>
    <property type="match status" value="1"/>
</dbReference>
<comment type="function">
    <text evidence="6">Bidirectionally degrades single-stranded DNA into large acid-insoluble oligonucleotides, which are then degraded further into small acid-soluble oligonucleotides.</text>
</comment>
<gene>
    <name evidence="6" type="primary">xseB</name>
    <name evidence="8" type="ORF">COY52_11940</name>
</gene>
<dbReference type="GO" id="GO:0005829">
    <property type="term" value="C:cytosol"/>
    <property type="evidence" value="ECO:0007669"/>
    <property type="project" value="TreeGrafter"/>
</dbReference>
<dbReference type="Pfam" id="PF02609">
    <property type="entry name" value="Exonuc_VII_S"/>
    <property type="match status" value="1"/>
</dbReference>
<sequence>MKEFKFEEAMKRLEEIVQKLEEGNLTLEKSLELFEEGVKLSRFCTKKLEEAHTKIDLLTKNPAGKAELKPFKGKEEDGGNGEKEGGDKLL</sequence>
<comment type="caution">
    <text evidence="8">The sequence shown here is derived from an EMBL/GenBank/DDBJ whole genome shotgun (WGS) entry which is preliminary data.</text>
</comment>
<evidence type="ECO:0000256" key="5">
    <source>
        <dbReference type="ARBA" id="ARBA00022839"/>
    </source>
</evidence>
<keyword evidence="4 6" id="KW-0378">Hydrolase</keyword>
<evidence type="ECO:0000256" key="7">
    <source>
        <dbReference type="SAM" id="MobiDB-lite"/>
    </source>
</evidence>
<dbReference type="NCBIfam" id="TIGR01280">
    <property type="entry name" value="xseB"/>
    <property type="match status" value="1"/>
</dbReference>
<accession>A0A2M7S4U4</accession>
<evidence type="ECO:0000256" key="2">
    <source>
        <dbReference type="ARBA" id="ARBA00022490"/>
    </source>
</evidence>
<dbReference type="GO" id="GO:0009318">
    <property type="term" value="C:exodeoxyribonuclease VII complex"/>
    <property type="evidence" value="ECO:0007669"/>
    <property type="project" value="UniProtKB-UniRule"/>
</dbReference>
<dbReference type="HAMAP" id="MF_00337">
    <property type="entry name" value="Exonuc_7_S"/>
    <property type="match status" value="1"/>
</dbReference>
<dbReference type="InterPro" id="IPR003761">
    <property type="entry name" value="Exonuc_VII_S"/>
</dbReference>
<evidence type="ECO:0000313" key="8">
    <source>
        <dbReference type="EMBL" id="PIZ14596.1"/>
    </source>
</evidence>
<keyword evidence="3 6" id="KW-0540">Nuclease</keyword>
<feature type="region of interest" description="Disordered" evidence="7">
    <location>
        <begin position="66"/>
        <end position="90"/>
    </location>
</feature>
<dbReference type="InterPro" id="IPR037004">
    <property type="entry name" value="Exonuc_VII_ssu_sf"/>
</dbReference>
<dbReference type="EC" id="3.1.11.6" evidence="6"/>
<comment type="similarity">
    <text evidence="1 6">Belongs to the XseB family.</text>
</comment>
<dbReference type="EMBL" id="PFMR01000330">
    <property type="protein sequence ID" value="PIZ14596.1"/>
    <property type="molecule type" value="Genomic_DNA"/>
</dbReference>
<organism evidence="8 9">
    <name type="scientific">Candidatus Desantisbacteria bacterium CG_4_10_14_0_8_um_filter_48_22</name>
    <dbReference type="NCBI Taxonomy" id="1974543"/>
    <lineage>
        <taxon>Bacteria</taxon>
        <taxon>Candidatus Desantisiibacteriota</taxon>
    </lineage>
</organism>
<comment type="subcellular location">
    <subcellularLocation>
        <location evidence="6">Cytoplasm</location>
    </subcellularLocation>
</comment>
<dbReference type="PANTHER" id="PTHR34137">
    <property type="entry name" value="EXODEOXYRIBONUCLEASE 7 SMALL SUBUNIT"/>
    <property type="match status" value="1"/>
</dbReference>
<proteinExistence type="inferred from homology"/>
<keyword evidence="5 6" id="KW-0269">Exonuclease</keyword>
<evidence type="ECO:0000313" key="9">
    <source>
        <dbReference type="Proteomes" id="UP000229307"/>
    </source>
</evidence>
<dbReference type="PANTHER" id="PTHR34137:SF1">
    <property type="entry name" value="EXODEOXYRIBONUCLEASE 7 SMALL SUBUNIT"/>
    <property type="match status" value="1"/>
</dbReference>
<protein>
    <recommendedName>
        <fullName evidence="6">Exodeoxyribonuclease 7 small subunit</fullName>
        <ecNumber evidence="6">3.1.11.6</ecNumber>
    </recommendedName>
    <alternativeName>
        <fullName evidence="6">Exodeoxyribonuclease VII small subunit</fullName>
        <shortName evidence="6">Exonuclease VII small subunit</shortName>
    </alternativeName>
</protein>
<evidence type="ECO:0000256" key="4">
    <source>
        <dbReference type="ARBA" id="ARBA00022801"/>
    </source>
</evidence>
<reference evidence="9" key="1">
    <citation type="submission" date="2017-09" db="EMBL/GenBank/DDBJ databases">
        <title>Depth-based differentiation of microbial function through sediment-hosted aquifers and enrichment of novel symbionts in the deep terrestrial subsurface.</title>
        <authorList>
            <person name="Probst A.J."/>
            <person name="Ladd B."/>
            <person name="Jarett J.K."/>
            <person name="Geller-Mcgrath D.E."/>
            <person name="Sieber C.M.K."/>
            <person name="Emerson J.B."/>
            <person name="Anantharaman K."/>
            <person name="Thomas B.C."/>
            <person name="Malmstrom R."/>
            <person name="Stieglmeier M."/>
            <person name="Klingl A."/>
            <person name="Woyke T."/>
            <person name="Ryan C.M."/>
            <person name="Banfield J.F."/>
        </authorList>
    </citation>
    <scope>NUCLEOTIDE SEQUENCE [LARGE SCALE GENOMIC DNA]</scope>
</reference>
<comment type="subunit">
    <text evidence="6">Heterooligomer composed of large and small subunits.</text>
</comment>
<evidence type="ECO:0000256" key="3">
    <source>
        <dbReference type="ARBA" id="ARBA00022722"/>
    </source>
</evidence>
<dbReference type="AlphaFoldDB" id="A0A2M7S4U4"/>
<dbReference type="GO" id="GO:0006308">
    <property type="term" value="P:DNA catabolic process"/>
    <property type="evidence" value="ECO:0007669"/>
    <property type="project" value="UniProtKB-UniRule"/>
</dbReference>
<dbReference type="Proteomes" id="UP000229307">
    <property type="component" value="Unassembled WGS sequence"/>
</dbReference>
<keyword evidence="2 6" id="KW-0963">Cytoplasm</keyword>
<evidence type="ECO:0000256" key="1">
    <source>
        <dbReference type="ARBA" id="ARBA00009998"/>
    </source>
</evidence>
<dbReference type="SUPFAM" id="SSF116842">
    <property type="entry name" value="XseB-like"/>
    <property type="match status" value="1"/>
</dbReference>